<keyword evidence="1" id="KW-0067">ATP-binding</keyword>
<name>A0ACB5UR40_9FIRM</name>
<dbReference type="EMBL" id="BTPU01000122">
    <property type="protein sequence ID" value="GMQ65340.1"/>
    <property type="molecule type" value="Genomic_DNA"/>
</dbReference>
<evidence type="ECO:0000313" key="1">
    <source>
        <dbReference type="EMBL" id="GMQ65340.1"/>
    </source>
</evidence>
<accession>A0ACB5UR40</accession>
<organism evidence="1 2">
    <name type="scientific">Vallitalea maricola</name>
    <dbReference type="NCBI Taxonomy" id="3074433"/>
    <lineage>
        <taxon>Bacteria</taxon>
        <taxon>Bacillati</taxon>
        <taxon>Bacillota</taxon>
        <taxon>Clostridia</taxon>
        <taxon>Lachnospirales</taxon>
        <taxon>Vallitaleaceae</taxon>
        <taxon>Vallitalea</taxon>
    </lineage>
</organism>
<reference evidence="1" key="1">
    <citation type="submission" date="2023-09" db="EMBL/GenBank/DDBJ databases">
        <title>Vallitalea sediminicola and Vallitalea maricola sp. nov., anaerobic bacteria isolated from marine sediment.</title>
        <authorList>
            <person name="Hirano S."/>
            <person name="Maeda A."/>
            <person name="Terahara T."/>
            <person name="Mori K."/>
            <person name="Hamada M."/>
            <person name="Matsumoto R."/>
            <person name="Kobayashi T."/>
        </authorList>
    </citation>
    <scope>NUCLEOTIDE SEQUENCE</scope>
    <source>
        <strain evidence="1">AN17-2</strain>
    </source>
</reference>
<comment type="caution">
    <text evidence="1">The sequence shown here is derived from an EMBL/GenBank/DDBJ whole genome shotgun (WGS) entry which is preliminary data.</text>
</comment>
<evidence type="ECO:0000313" key="2">
    <source>
        <dbReference type="Proteomes" id="UP001374599"/>
    </source>
</evidence>
<dbReference type="Proteomes" id="UP001374599">
    <property type="component" value="Unassembled WGS sequence"/>
</dbReference>
<protein>
    <submittedName>
        <fullName evidence="1">ABC transporter ATP-binding protein</fullName>
    </submittedName>
</protein>
<gene>
    <name evidence="1" type="ORF">AN2V17_45840</name>
</gene>
<proteinExistence type="predicted"/>
<keyword evidence="1" id="KW-0547">Nucleotide-binding</keyword>
<sequence length="256" mass="28407">MSVLLESKNVSKAFGGVKAVNNIDMKIMKGDIFGIIGPNGAGKTTFFNVCSGVIPPSSGQVFLNGELITGLKPEQIAQRGMARTFQNIKLFNYMTVLENVKIGFHMHTKTNMFDAILNNKRFKTDEEMVTEESKKVIEEVGLSQFMNVPAGNLAYGIQRKVEIARALALRPEILLLDEPAAGMNPNETWELLEFVKKINKKGYTIAVIEHDMKFVMNLCKKILVINFGTKICEGDPAHVKNDSQVQEAYFGKGTTL</sequence>
<keyword evidence="2" id="KW-1185">Reference proteome</keyword>